<proteinExistence type="predicted"/>
<dbReference type="OrthoDB" id="71600at2759"/>
<evidence type="ECO:0000256" key="2">
    <source>
        <dbReference type="SAM" id="Phobius"/>
    </source>
</evidence>
<organism evidence="3 4">
    <name type="scientific">Cytospora mali</name>
    <name type="common">Apple Valsa canker fungus</name>
    <name type="synonym">Valsa mali</name>
    <dbReference type="NCBI Taxonomy" id="578113"/>
    <lineage>
        <taxon>Eukaryota</taxon>
        <taxon>Fungi</taxon>
        <taxon>Dikarya</taxon>
        <taxon>Ascomycota</taxon>
        <taxon>Pezizomycotina</taxon>
        <taxon>Sordariomycetes</taxon>
        <taxon>Sordariomycetidae</taxon>
        <taxon>Diaporthales</taxon>
        <taxon>Cytosporaceae</taxon>
        <taxon>Cytospora</taxon>
    </lineage>
</organism>
<dbReference type="Proteomes" id="UP000078559">
    <property type="component" value="Chromosome 11"/>
</dbReference>
<protein>
    <recommendedName>
        <fullName evidence="5">Tetraspanin Tsp3</fullName>
    </recommendedName>
</protein>
<keyword evidence="4" id="KW-1185">Reference proteome</keyword>
<feature type="region of interest" description="Disordered" evidence="1">
    <location>
        <begin position="216"/>
        <end position="282"/>
    </location>
</feature>
<feature type="compositionally biased region" description="Basic and acidic residues" evidence="1">
    <location>
        <begin position="273"/>
        <end position="282"/>
    </location>
</feature>
<dbReference type="AlphaFoldDB" id="A0A194WBR4"/>
<keyword evidence="2" id="KW-0472">Membrane</keyword>
<accession>A0A194WBR4</accession>
<gene>
    <name evidence="3" type="ORF">VM1G_09424</name>
</gene>
<dbReference type="EMBL" id="CM003108">
    <property type="protein sequence ID" value="KUI73851.1"/>
    <property type="molecule type" value="Genomic_DNA"/>
</dbReference>
<feature type="compositionally biased region" description="Acidic residues" evidence="1">
    <location>
        <begin position="238"/>
        <end position="248"/>
    </location>
</feature>
<name>A0A194WBR4_CYTMA</name>
<evidence type="ECO:0000313" key="3">
    <source>
        <dbReference type="EMBL" id="KUI73851.1"/>
    </source>
</evidence>
<reference evidence="3" key="1">
    <citation type="submission" date="2014-12" db="EMBL/GenBank/DDBJ databases">
        <title>Genome Sequence of Valsa Canker Pathogens Uncovers a Specific Adaption of Colonization on Woody Bark.</title>
        <authorList>
            <person name="Yin Z."/>
            <person name="Liu H."/>
            <person name="Gao X."/>
            <person name="Li Z."/>
            <person name="Song N."/>
            <person name="Ke X."/>
            <person name="Dai Q."/>
            <person name="Wu Y."/>
            <person name="Sun Y."/>
            <person name="Xu J.-R."/>
            <person name="Kang Z.K."/>
            <person name="Wang L."/>
            <person name="Huang L."/>
        </authorList>
    </citation>
    <scope>NUCLEOTIDE SEQUENCE [LARGE SCALE GENOMIC DNA]</scope>
    <source>
        <strain evidence="3">03-8</strain>
    </source>
</reference>
<keyword evidence="2" id="KW-0812">Transmembrane</keyword>
<keyword evidence="2" id="KW-1133">Transmembrane helix</keyword>
<evidence type="ECO:0000313" key="4">
    <source>
        <dbReference type="Proteomes" id="UP000078559"/>
    </source>
</evidence>
<sequence length="282" mass="30847">MSWLSLAFPVLILALMGVAIYEHINTVTLSLPLSPVLTFLTILLPVFAAVNAFALPYLTRKSSHPPKSLLNPTHPAVIQVLQGILTTVFATLYATHIAPGESGACELSTIWQRLFRGKDVKSIRVIQDAFECCGFRSVKDMAWPFPPADVSCPTRFDRSVSCQGPWTSALQRNAGVEFGVVVAVGLLQIVSCILARHYGGRFQAFSWRDLFGQGSRRTGNGPSSARPLLTGRESHEEVVDEEVGEAGDENGHRYGAMDNNRGLGPRIEPSGLNEERNEWQDG</sequence>
<evidence type="ECO:0008006" key="5">
    <source>
        <dbReference type="Google" id="ProtNLM"/>
    </source>
</evidence>
<feature type="transmembrane region" description="Helical" evidence="2">
    <location>
        <begin position="36"/>
        <end position="58"/>
    </location>
</feature>
<evidence type="ECO:0000256" key="1">
    <source>
        <dbReference type="SAM" id="MobiDB-lite"/>
    </source>
</evidence>